<dbReference type="STRING" id="1617426.TR69_WS6001001116"/>
<feature type="domain" description="DUF8128" evidence="1">
    <location>
        <begin position="45"/>
        <end position="178"/>
    </location>
</feature>
<sequence>MPLILIVCSTILILGAAAVLAGRYFYLRSSINEELLEQVVLLISVPTKNDKTPLAAEQLFQSLHGILRESGKASSQYSFEIIATQSGIFFIAVCPRRYREFLENQIYSQYPQAQIRQIQDYAAAQKHTSMPYAASELGLGREFYLPIKTFTNFTVDPLASITGAVSKLSPGYEAWIQLIARLSVTAGRTAAKNLLTT</sequence>
<dbReference type="InterPro" id="IPR058441">
    <property type="entry name" value="DUF8128"/>
</dbReference>
<gene>
    <name evidence="2" type="ORF">TR69_WS6001001116</name>
</gene>
<protein>
    <recommendedName>
        <fullName evidence="1">DUF8128 domain-containing protein</fullName>
    </recommendedName>
</protein>
<comment type="caution">
    <text evidence="2">The sequence shown here is derived from an EMBL/GenBank/DDBJ whole genome shotgun (WGS) entry which is preliminary data.</text>
</comment>
<dbReference type="Proteomes" id="UP000070457">
    <property type="component" value="Unassembled WGS sequence"/>
</dbReference>
<dbReference type="AlphaFoldDB" id="A0A136LZK9"/>
<dbReference type="Pfam" id="PF26449">
    <property type="entry name" value="DUF8128"/>
    <property type="match status" value="1"/>
</dbReference>
<dbReference type="EMBL" id="JYNZ01000003">
    <property type="protein sequence ID" value="KXK27090.1"/>
    <property type="molecule type" value="Genomic_DNA"/>
</dbReference>
<accession>A0A136LZK9</accession>
<evidence type="ECO:0000313" key="3">
    <source>
        <dbReference type="Proteomes" id="UP000070457"/>
    </source>
</evidence>
<name>A0A136LZK9_9BACT</name>
<evidence type="ECO:0000313" key="2">
    <source>
        <dbReference type="EMBL" id="KXK27090.1"/>
    </source>
</evidence>
<reference evidence="2 3" key="1">
    <citation type="submission" date="2015-02" db="EMBL/GenBank/DDBJ databases">
        <title>Improved understanding of the partial-nitritation anammox process through 23 genomes representing the majority of the microbial community.</title>
        <authorList>
            <person name="Speth D.R."/>
            <person name="In T Zandt M."/>
            <person name="Guerrero Cruz S."/>
            <person name="Jetten M.S."/>
            <person name="Dutilh B.E."/>
        </authorList>
    </citation>
    <scope>NUCLEOTIDE SEQUENCE [LARGE SCALE GENOMIC DNA]</scope>
    <source>
        <strain evidence="2">OLB20</strain>
    </source>
</reference>
<organism evidence="2 3">
    <name type="scientific">candidate division WS6 bacterium OLB20</name>
    <dbReference type="NCBI Taxonomy" id="1617426"/>
    <lineage>
        <taxon>Bacteria</taxon>
        <taxon>Candidatus Dojkabacteria</taxon>
    </lineage>
</organism>
<evidence type="ECO:0000259" key="1">
    <source>
        <dbReference type="Pfam" id="PF26449"/>
    </source>
</evidence>
<proteinExistence type="predicted"/>